<reference evidence="3 4" key="1">
    <citation type="submission" date="2020-04" db="EMBL/GenBank/DDBJ databases">
        <authorList>
            <person name="Laetsch R D."/>
            <person name="Stevens L."/>
            <person name="Kumar S."/>
            <person name="Blaxter L. M."/>
        </authorList>
    </citation>
    <scope>NUCLEOTIDE SEQUENCE [LARGE SCALE GENOMIC DNA]</scope>
</reference>
<dbReference type="OrthoDB" id="333176at2759"/>
<evidence type="ECO:0000313" key="4">
    <source>
        <dbReference type="Proteomes" id="UP000494206"/>
    </source>
</evidence>
<dbReference type="PANTHER" id="PTHR31840:SF1">
    <property type="entry name" value="COILED-COIL DOMAIN-CONTAINING PROTEIN 97"/>
    <property type="match status" value="1"/>
</dbReference>
<protein>
    <recommendedName>
        <fullName evidence="2">CCD97-like C-terminal domain-containing protein</fullName>
    </recommendedName>
</protein>
<gene>
    <name evidence="3" type="ORF">CBOVIS_LOCUS516</name>
</gene>
<name>A0A8S1E057_9PELO</name>
<accession>A0A8S1E057</accession>
<dbReference type="InterPro" id="IPR018613">
    <property type="entry name" value="Ccdc97-like"/>
</dbReference>
<organism evidence="3 4">
    <name type="scientific">Caenorhabditis bovis</name>
    <dbReference type="NCBI Taxonomy" id="2654633"/>
    <lineage>
        <taxon>Eukaryota</taxon>
        <taxon>Metazoa</taxon>
        <taxon>Ecdysozoa</taxon>
        <taxon>Nematoda</taxon>
        <taxon>Chromadorea</taxon>
        <taxon>Rhabditida</taxon>
        <taxon>Rhabditina</taxon>
        <taxon>Rhabditomorpha</taxon>
        <taxon>Rhabditoidea</taxon>
        <taxon>Rhabditidae</taxon>
        <taxon>Peloderinae</taxon>
        <taxon>Caenorhabditis</taxon>
    </lineage>
</organism>
<dbReference type="Proteomes" id="UP000494206">
    <property type="component" value="Unassembled WGS sequence"/>
</dbReference>
<sequence length="301" mass="35570">MESLIVKLASLPDIFVQHQKIGEKDFTEKEKYDILQKLAQQNPSVFLTRYAEHMSADDCLVFENTEDPFISSMLQQIRAKKEPTKREKKNRRFNKMQKLLKEGSFFSDLKMREREPYLYDAMVGRFLNEAERIQLRPTVNRDGGECSWSDMMSRFEDSQVISERRNVQETEWEPNSSTCHEEDRGHDHSSRFFAHVSNRMAGGGTEFIPEEDGDDDEDEDDDITKLRKEMEKLAKLEASQYDELGDQDTPAMLRSEFESYMQQRFLAGKDHQFFDYSTCDNINEIDPIKERDDEERWFDKD</sequence>
<dbReference type="Pfam" id="PF09747">
    <property type="entry name" value="CCD97-like_C"/>
    <property type="match status" value="1"/>
</dbReference>
<keyword evidence="4" id="KW-1185">Reference proteome</keyword>
<evidence type="ECO:0000256" key="1">
    <source>
        <dbReference type="SAM" id="MobiDB-lite"/>
    </source>
</evidence>
<comment type="caution">
    <text evidence="3">The sequence shown here is derived from an EMBL/GenBank/DDBJ whole genome shotgun (WGS) entry which is preliminary data.</text>
</comment>
<evidence type="ECO:0000313" key="3">
    <source>
        <dbReference type="EMBL" id="CAB3397046.1"/>
    </source>
</evidence>
<feature type="domain" description="CCD97-like C-terminal" evidence="2">
    <location>
        <begin position="90"/>
        <end position="301"/>
    </location>
</feature>
<dbReference type="AlphaFoldDB" id="A0A8S1E057"/>
<dbReference type="EMBL" id="CADEPM010000001">
    <property type="protein sequence ID" value="CAB3397046.1"/>
    <property type="molecule type" value="Genomic_DNA"/>
</dbReference>
<feature type="region of interest" description="Disordered" evidence="1">
    <location>
        <begin position="164"/>
        <end position="187"/>
    </location>
</feature>
<proteinExistence type="predicted"/>
<dbReference type="PANTHER" id="PTHR31840">
    <property type="entry name" value="COILED-COIL DOMAIN-CONTAINING PROTEIN 97"/>
    <property type="match status" value="1"/>
</dbReference>
<evidence type="ECO:0000259" key="2">
    <source>
        <dbReference type="Pfam" id="PF09747"/>
    </source>
</evidence>
<dbReference type="InterPro" id="IPR040233">
    <property type="entry name" value="CCD97-like_C"/>
</dbReference>